<dbReference type="Pfam" id="PF02365">
    <property type="entry name" value="NAM"/>
    <property type="match status" value="1"/>
</dbReference>
<dbReference type="PANTHER" id="PTHR31719:SF43">
    <property type="entry name" value="NAC TRANSCRIPTION FACTOR 56"/>
    <property type="match status" value="1"/>
</dbReference>
<reference evidence="7 8" key="1">
    <citation type="journal article" date="2021" name="Hortic Res">
        <title>Chromosome-scale assembly of the Dendrobium chrysotoxum genome enhances the understanding of orchid evolution.</title>
        <authorList>
            <person name="Zhang Y."/>
            <person name="Zhang G.Q."/>
            <person name="Zhang D."/>
            <person name="Liu X.D."/>
            <person name="Xu X.Y."/>
            <person name="Sun W.H."/>
            <person name="Yu X."/>
            <person name="Zhu X."/>
            <person name="Wang Z.W."/>
            <person name="Zhao X."/>
            <person name="Zhong W.Y."/>
            <person name="Chen H."/>
            <person name="Yin W.L."/>
            <person name="Huang T."/>
            <person name="Niu S.C."/>
            <person name="Liu Z.J."/>
        </authorList>
    </citation>
    <scope>NUCLEOTIDE SEQUENCE [LARGE SCALE GENOMIC DNA]</scope>
    <source>
        <strain evidence="7">Lindl</strain>
    </source>
</reference>
<proteinExistence type="predicted"/>
<evidence type="ECO:0000313" key="8">
    <source>
        <dbReference type="Proteomes" id="UP000775213"/>
    </source>
</evidence>
<dbReference type="EMBL" id="JAGFBR010000007">
    <property type="protein sequence ID" value="KAH0464071.1"/>
    <property type="molecule type" value="Genomic_DNA"/>
</dbReference>
<dbReference type="GO" id="GO:0003677">
    <property type="term" value="F:DNA binding"/>
    <property type="evidence" value="ECO:0007669"/>
    <property type="project" value="UniProtKB-KW"/>
</dbReference>
<evidence type="ECO:0000256" key="4">
    <source>
        <dbReference type="ARBA" id="ARBA00023242"/>
    </source>
</evidence>
<dbReference type="PROSITE" id="PS51005">
    <property type="entry name" value="NAC"/>
    <property type="match status" value="1"/>
</dbReference>
<gene>
    <name evidence="7" type="ORF">IEQ34_006857</name>
</gene>
<keyword evidence="2" id="KW-0238">DNA-binding</keyword>
<evidence type="ECO:0000313" key="7">
    <source>
        <dbReference type="EMBL" id="KAH0464071.1"/>
    </source>
</evidence>
<feature type="compositionally biased region" description="Polar residues" evidence="5">
    <location>
        <begin position="320"/>
        <end position="346"/>
    </location>
</feature>
<dbReference type="SUPFAM" id="SSF101941">
    <property type="entry name" value="NAC domain"/>
    <property type="match status" value="1"/>
</dbReference>
<keyword evidence="4" id="KW-0539">Nucleus</keyword>
<dbReference type="PANTHER" id="PTHR31719">
    <property type="entry name" value="NAC TRANSCRIPTION FACTOR 56"/>
    <property type="match status" value="1"/>
</dbReference>
<evidence type="ECO:0000256" key="1">
    <source>
        <dbReference type="ARBA" id="ARBA00023015"/>
    </source>
</evidence>
<evidence type="ECO:0000256" key="3">
    <source>
        <dbReference type="ARBA" id="ARBA00023163"/>
    </source>
</evidence>
<evidence type="ECO:0000256" key="5">
    <source>
        <dbReference type="SAM" id="MobiDB-lite"/>
    </source>
</evidence>
<dbReference type="Gene3D" id="2.170.150.80">
    <property type="entry name" value="NAC domain"/>
    <property type="match status" value="1"/>
</dbReference>
<keyword evidence="3" id="KW-0804">Transcription</keyword>
<dbReference type="InterPro" id="IPR036093">
    <property type="entry name" value="NAC_dom_sf"/>
</dbReference>
<protein>
    <recommendedName>
        <fullName evidence="6">NAC domain-containing protein</fullName>
    </recommendedName>
</protein>
<feature type="region of interest" description="Disordered" evidence="5">
    <location>
        <begin position="205"/>
        <end position="225"/>
    </location>
</feature>
<accession>A0AAV7H4T8</accession>
<dbReference type="Proteomes" id="UP000775213">
    <property type="component" value="Unassembled WGS sequence"/>
</dbReference>
<keyword evidence="1" id="KW-0805">Transcription regulation</keyword>
<feature type="region of interest" description="Disordered" evidence="5">
    <location>
        <begin position="304"/>
        <end position="374"/>
    </location>
</feature>
<dbReference type="GO" id="GO:0006355">
    <property type="term" value="P:regulation of DNA-templated transcription"/>
    <property type="evidence" value="ECO:0007669"/>
    <property type="project" value="InterPro"/>
</dbReference>
<feature type="compositionally biased region" description="Basic residues" evidence="5">
    <location>
        <begin position="347"/>
        <end position="361"/>
    </location>
</feature>
<organism evidence="7 8">
    <name type="scientific">Dendrobium chrysotoxum</name>
    <name type="common">Orchid</name>
    <dbReference type="NCBI Taxonomy" id="161865"/>
    <lineage>
        <taxon>Eukaryota</taxon>
        <taxon>Viridiplantae</taxon>
        <taxon>Streptophyta</taxon>
        <taxon>Embryophyta</taxon>
        <taxon>Tracheophyta</taxon>
        <taxon>Spermatophyta</taxon>
        <taxon>Magnoliopsida</taxon>
        <taxon>Liliopsida</taxon>
        <taxon>Asparagales</taxon>
        <taxon>Orchidaceae</taxon>
        <taxon>Epidendroideae</taxon>
        <taxon>Malaxideae</taxon>
        <taxon>Dendrobiinae</taxon>
        <taxon>Dendrobium</taxon>
    </lineage>
</organism>
<evidence type="ECO:0000256" key="2">
    <source>
        <dbReference type="ARBA" id="ARBA00023125"/>
    </source>
</evidence>
<keyword evidence="8" id="KW-1185">Reference proteome</keyword>
<name>A0AAV7H4T8_DENCH</name>
<feature type="compositionally biased region" description="Polar residues" evidence="5">
    <location>
        <begin position="209"/>
        <end position="221"/>
    </location>
</feature>
<dbReference type="InterPro" id="IPR003441">
    <property type="entry name" value="NAC-dom"/>
</dbReference>
<evidence type="ECO:0000259" key="6">
    <source>
        <dbReference type="PROSITE" id="PS51005"/>
    </source>
</evidence>
<comment type="caution">
    <text evidence="7">The sequence shown here is derived from an EMBL/GenBank/DDBJ whole genome shotgun (WGS) entry which is preliminary data.</text>
</comment>
<sequence length="388" mass="43778">MEELPTTGFGLDREMCSSAFTPPLFDADDGSIDEKVMLFLCGKKAGDPTPANVITNVNPFSLEPWDSPEGTWYLFNYNNYQSCTEWRNIKVTRSGYWKPMDEITICQDAATVGGKITLEFYIGREPFGNRTGWKMQEYHRDQKSYHESNFSQDYQLMCRVFLQNDKTSKNCDFKLPNEEQHNPSSSYDDDDVEHVESMLMRFVEDEESSLSNTAQNRSQPFAGSDEVVRAVADSEEVAALEDQNSFSSSDSHAYLGFPMDDYLELNDLYDPDSASSSSNNSSIISVHSTEYFNSEELLRYLGSASSSQNMQEEHKDHNFCVSTSPKPANVVINPSQPADSVYSQGNRPKHCVRSHPKRTHSRSSDGSSNGPGSKSLHRIVKYCCLRTL</sequence>
<dbReference type="AlphaFoldDB" id="A0AAV7H4T8"/>
<feature type="domain" description="NAC" evidence="6">
    <location>
        <begin position="22"/>
        <end position="163"/>
    </location>
</feature>